<evidence type="ECO:0000256" key="3">
    <source>
        <dbReference type="ARBA" id="ARBA00022448"/>
    </source>
</evidence>
<keyword evidence="7 8" id="KW-0472">Membrane</keyword>
<dbReference type="PANTHER" id="PTHR43337:SF1">
    <property type="entry name" value="XANTHINE_URACIL PERMEASE C887.17-RELATED"/>
    <property type="match status" value="1"/>
</dbReference>
<dbReference type="InterPro" id="IPR026033">
    <property type="entry name" value="Azg-like_bact_archaea"/>
</dbReference>
<keyword evidence="4 8" id="KW-1003">Cell membrane</keyword>
<keyword evidence="5 8" id="KW-0812">Transmembrane</keyword>
<evidence type="ECO:0000256" key="5">
    <source>
        <dbReference type="ARBA" id="ARBA00022692"/>
    </source>
</evidence>
<dbReference type="PIRSF" id="PIRSF005353">
    <property type="entry name" value="PbuG"/>
    <property type="match status" value="1"/>
</dbReference>
<name>A0A1H0T4J2_9CLOT</name>
<dbReference type="AlphaFoldDB" id="A0A1H0T4J2"/>
<dbReference type="InterPro" id="IPR045018">
    <property type="entry name" value="Azg-like"/>
</dbReference>
<keyword evidence="3 8" id="KW-0813">Transport</keyword>
<evidence type="ECO:0000256" key="1">
    <source>
        <dbReference type="ARBA" id="ARBA00004651"/>
    </source>
</evidence>
<dbReference type="Proteomes" id="UP000198597">
    <property type="component" value="Unassembled WGS sequence"/>
</dbReference>
<evidence type="ECO:0000256" key="7">
    <source>
        <dbReference type="ARBA" id="ARBA00023136"/>
    </source>
</evidence>
<dbReference type="GO" id="GO:0005345">
    <property type="term" value="F:purine nucleobase transmembrane transporter activity"/>
    <property type="evidence" value="ECO:0007669"/>
    <property type="project" value="TreeGrafter"/>
</dbReference>
<evidence type="ECO:0000313" key="9">
    <source>
        <dbReference type="EMBL" id="SDP48879.1"/>
    </source>
</evidence>
<dbReference type="Pfam" id="PF00860">
    <property type="entry name" value="Xan_ur_permease"/>
    <property type="match status" value="1"/>
</dbReference>
<keyword evidence="10" id="KW-1185">Reference proteome</keyword>
<keyword evidence="6 8" id="KW-1133">Transmembrane helix</keyword>
<sequence>MSKNINDNSKSQKGLLERLFKLKENGTSVKTEILAGLTTFITIAYALLVIPNILKGAGMNSQGVFGDAANNLGILNDPVVGAIFTATCVIFTISTLFMGLYANLPYALGPGMGLVAFFTYGVCLTMGFTWQEASAAVFISGIVFIICTVTSLRQLIVNALPKNIKIAMTSGIGLFIALIGFKNGGIVTSNPATLVQLGKFTDKGTLLTIIGVLIMAILMARKVRGAMLIGIVATTIIGIPMGITNVSNIKIFSLPPSLAPTFLKMDFSGLLTHNGAGIIGAITAVVMVILTFSLVDMFDTIGTLVGTAQKANLIGDDGNPKNMNKALIVDSIATTVGSMFGLPTVSVYIESASGIADGGRTGLTAVVVSCFTALTLFFSGIVGIIPSQATAPALIIIGVLMLETIKNVDFSTFDEAIPAFLTIVIMPFSYSIANGIACGIITYPIMKLAVGKRKEIHPLMYILAALFILRYILIPQ</sequence>
<dbReference type="PANTHER" id="PTHR43337">
    <property type="entry name" value="XANTHINE/URACIL PERMEASE C887.17-RELATED"/>
    <property type="match status" value="1"/>
</dbReference>
<dbReference type="GO" id="GO:0005886">
    <property type="term" value="C:plasma membrane"/>
    <property type="evidence" value="ECO:0007669"/>
    <property type="project" value="UniProtKB-SubCell"/>
</dbReference>
<accession>A0A1H0T4J2</accession>
<organism evidence="9 10">
    <name type="scientific">Clostridium gasigenes</name>
    <dbReference type="NCBI Taxonomy" id="94869"/>
    <lineage>
        <taxon>Bacteria</taxon>
        <taxon>Bacillati</taxon>
        <taxon>Bacillota</taxon>
        <taxon>Clostridia</taxon>
        <taxon>Eubacteriales</taxon>
        <taxon>Clostridiaceae</taxon>
        <taxon>Clostridium</taxon>
    </lineage>
</organism>
<reference evidence="9 10" key="1">
    <citation type="submission" date="2016-10" db="EMBL/GenBank/DDBJ databases">
        <authorList>
            <person name="de Groot N.N."/>
        </authorList>
    </citation>
    <scope>NUCLEOTIDE SEQUENCE [LARGE SCALE GENOMIC DNA]</scope>
    <source>
        <strain evidence="9 10">DSM 12272</strain>
    </source>
</reference>
<dbReference type="EMBL" id="FNJM01000006">
    <property type="protein sequence ID" value="SDP48879.1"/>
    <property type="molecule type" value="Genomic_DNA"/>
</dbReference>
<evidence type="ECO:0000256" key="6">
    <source>
        <dbReference type="ARBA" id="ARBA00022989"/>
    </source>
</evidence>
<evidence type="ECO:0000256" key="8">
    <source>
        <dbReference type="PIRNR" id="PIRNR005353"/>
    </source>
</evidence>
<comment type="similarity">
    <text evidence="2 8">Belongs to the nucleobase:cation symporter-2 (NCS2) (TC 2.A.40) family. Azg-like subfamily.</text>
</comment>
<gene>
    <name evidence="9" type="ORF">SAMN04488529_10662</name>
</gene>
<evidence type="ECO:0000313" key="10">
    <source>
        <dbReference type="Proteomes" id="UP000198597"/>
    </source>
</evidence>
<proteinExistence type="inferred from homology"/>
<evidence type="ECO:0000256" key="2">
    <source>
        <dbReference type="ARBA" id="ARBA00005697"/>
    </source>
</evidence>
<dbReference type="STRING" id="94869.SAMN04488529_10662"/>
<evidence type="ECO:0000256" key="4">
    <source>
        <dbReference type="ARBA" id="ARBA00022475"/>
    </source>
</evidence>
<comment type="subcellular location">
    <subcellularLocation>
        <location evidence="1 8">Cell membrane</location>
        <topology evidence="1 8">Multi-pass membrane protein</topology>
    </subcellularLocation>
</comment>
<dbReference type="InterPro" id="IPR006043">
    <property type="entry name" value="NCS2"/>
</dbReference>
<dbReference type="RefSeq" id="WP_089969720.1">
    <property type="nucleotide sequence ID" value="NZ_FNJM01000006.1"/>
</dbReference>
<protein>
    <submittedName>
        <fullName evidence="9">Putative MFS transporter, AGZA family, xanthine/uracil permease</fullName>
    </submittedName>
</protein>
<dbReference type="OrthoDB" id="9808458at2"/>